<evidence type="ECO:0000256" key="1">
    <source>
        <dbReference type="SAM" id="SignalP"/>
    </source>
</evidence>
<gene>
    <name evidence="2" type="ORF">KOI35_29160</name>
</gene>
<dbReference type="Proteomes" id="UP001519654">
    <property type="component" value="Unassembled WGS sequence"/>
</dbReference>
<proteinExistence type="predicted"/>
<reference evidence="2 3" key="1">
    <citation type="submission" date="2021-06" db="EMBL/GenBank/DDBJ databases">
        <title>Actinoplanes lichenicola sp. nov., and Actinoplanes ovalisporus sp. nov., isolated from lichen in Thailand.</title>
        <authorList>
            <person name="Saeng-In P."/>
            <person name="Kanchanasin P."/>
            <person name="Yuki M."/>
            <person name="Kudo T."/>
            <person name="Ohkuma M."/>
            <person name="Phongsopitanun W."/>
            <person name="Tanasupawat S."/>
        </authorList>
    </citation>
    <scope>NUCLEOTIDE SEQUENCE [LARGE SCALE GENOMIC DNA]</scope>
    <source>
        <strain evidence="2 3">NBRC 110975</strain>
    </source>
</reference>
<dbReference type="PROSITE" id="PS51257">
    <property type="entry name" value="PROKAR_LIPOPROTEIN"/>
    <property type="match status" value="1"/>
</dbReference>
<evidence type="ECO:0000313" key="2">
    <source>
        <dbReference type="EMBL" id="MBU2667590.1"/>
    </source>
</evidence>
<sequence>MRLRGFTLVVLPFLLSACGSPAPSVSTTPTPTGPAWVTVNPGRATAAPSVAPSGSYRGGLPPVSYLPTGSACAVQWEQDIEKVMIPMIVTVGTGSIKVQWPNRYGNRYRVTAVRQDLVSGAQPEPVWQTVTTGSECTSGATISGLLSGVAYVVWLDAPDTPRGPDGSRGLYSGRSSIVKPL</sequence>
<dbReference type="EMBL" id="JAHKKG010000009">
    <property type="protein sequence ID" value="MBU2667590.1"/>
    <property type="molecule type" value="Genomic_DNA"/>
</dbReference>
<name>A0ABS5YZQ7_9ACTN</name>
<dbReference type="RefSeq" id="WP_215791835.1">
    <property type="nucleotide sequence ID" value="NZ_JAHKKG010000009.1"/>
</dbReference>
<accession>A0ABS5YZQ7</accession>
<evidence type="ECO:0000313" key="3">
    <source>
        <dbReference type="Proteomes" id="UP001519654"/>
    </source>
</evidence>
<comment type="caution">
    <text evidence="2">The sequence shown here is derived from an EMBL/GenBank/DDBJ whole genome shotgun (WGS) entry which is preliminary data.</text>
</comment>
<evidence type="ECO:0008006" key="4">
    <source>
        <dbReference type="Google" id="ProtNLM"/>
    </source>
</evidence>
<protein>
    <recommendedName>
        <fullName evidence="4">Fibronectin type-III domain-containing protein</fullName>
    </recommendedName>
</protein>
<feature type="signal peptide" evidence="1">
    <location>
        <begin position="1"/>
        <end position="22"/>
    </location>
</feature>
<keyword evidence="1" id="KW-0732">Signal</keyword>
<feature type="chain" id="PRO_5045836343" description="Fibronectin type-III domain-containing protein" evidence="1">
    <location>
        <begin position="23"/>
        <end position="181"/>
    </location>
</feature>
<keyword evidence="3" id="KW-1185">Reference proteome</keyword>
<organism evidence="2 3">
    <name type="scientific">Paractinoplanes bogorensis</name>
    <dbReference type="NCBI Taxonomy" id="1610840"/>
    <lineage>
        <taxon>Bacteria</taxon>
        <taxon>Bacillati</taxon>
        <taxon>Actinomycetota</taxon>
        <taxon>Actinomycetes</taxon>
        <taxon>Micromonosporales</taxon>
        <taxon>Micromonosporaceae</taxon>
        <taxon>Paractinoplanes</taxon>
    </lineage>
</organism>